<sequence>MFQHICGSVSREREDICDGQTEVLSASRKNVHVAQQLILQACCLLVPQNMQQHIPHKYHVLNQSIPIKFLLDLLRSQREQQLLQCLTSSGSGIKLNL</sequence>
<name>A0AA36FMG6_OCTVU</name>
<dbReference type="AlphaFoldDB" id="A0AA36FMG6"/>
<reference evidence="1" key="1">
    <citation type="submission" date="2023-08" db="EMBL/GenBank/DDBJ databases">
        <authorList>
            <person name="Alioto T."/>
            <person name="Alioto T."/>
            <person name="Gomez Garrido J."/>
        </authorList>
    </citation>
    <scope>NUCLEOTIDE SEQUENCE</scope>
</reference>
<proteinExistence type="predicted"/>
<evidence type="ECO:0000313" key="1">
    <source>
        <dbReference type="EMBL" id="CAI9742294.1"/>
    </source>
</evidence>
<protein>
    <submittedName>
        <fullName evidence="1">Uncharacterized protein</fullName>
    </submittedName>
</protein>
<accession>A0AA36FMG6</accession>
<organism evidence="1 2">
    <name type="scientific">Octopus vulgaris</name>
    <name type="common">Common octopus</name>
    <dbReference type="NCBI Taxonomy" id="6645"/>
    <lineage>
        <taxon>Eukaryota</taxon>
        <taxon>Metazoa</taxon>
        <taxon>Spiralia</taxon>
        <taxon>Lophotrochozoa</taxon>
        <taxon>Mollusca</taxon>
        <taxon>Cephalopoda</taxon>
        <taxon>Coleoidea</taxon>
        <taxon>Octopodiformes</taxon>
        <taxon>Octopoda</taxon>
        <taxon>Incirrata</taxon>
        <taxon>Octopodidae</taxon>
        <taxon>Octopus</taxon>
    </lineage>
</organism>
<evidence type="ECO:0000313" key="2">
    <source>
        <dbReference type="Proteomes" id="UP001162480"/>
    </source>
</evidence>
<keyword evidence="2" id="KW-1185">Reference proteome</keyword>
<gene>
    <name evidence="1" type="ORF">OCTVUL_1B005838</name>
</gene>
<dbReference type="Proteomes" id="UP001162480">
    <property type="component" value="Chromosome 27"/>
</dbReference>
<dbReference type="EMBL" id="OX597840">
    <property type="protein sequence ID" value="CAI9742294.1"/>
    <property type="molecule type" value="Genomic_DNA"/>
</dbReference>